<dbReference type="STRING" id="37003.ENSKMAP00000016375"/>
<evidence type="ECO:0000256" key="1">
    <source>
        <dbReference type="ARBA" id="ARBA00009923"/>
    </source>
</evidence>
<dbReference type="Gene3D" id="3.40.33.10">
    <property type="entry name" value="CAP"/>
    <property type="match status" value="1"/>
</dbReference>
<dbReference type="InterPro" id="IPR035940">
    <property type="entry name" value="CAP_sf"/>
</dbReference>
<dbReference type="SUPFAM" id="SSF55797">
    <property type="entry name" value="PR-1-like"/>
    <property type="match status" value="1"/>
</dbReference>
<feature type="signal peptide" evidence="3">
    <location>
        <begin position="1"/>
        <end position="21"/>
    </location>
</feature>
<dbReference type="Proteomes" id="UP000264800">
    <property type="component" value="Unplaced"/>
</dbReference>
<dbReference type="AlphaFoldDB" id="A0A3Q3AJJ1"/>
<dbReference type="Ensembl" id="ENSKMAT00000016606.1">
    <property type="protein sequence ID" value="ENSKMAP00000016375.1"/>
    <property type="gene ID" value="ENSKMAG00000012217.1"/>
</dbReference>
<evidence type="ECO:0000256" key="3">
    <source>
        <dbReference type="SAM" id="SignalP"/>
    </source>
</evidence>
<evidence type="ECO:0000313" key="5">
    <source>
        <dbReference type="Ensembl" id="ENSKMAP00000016375.1"/>
    </source>
</evidence>
<reference evidence="5" key="2">
    <citation type="submission" date="2025-09" db="UniProtKB">
        <authorList>
            <consortium name="Ensembl"/>
        </authorList>
    </citation>
    <scope>IDENTIFICATION</scope>
</reference>
<dbReference type="SMART" id="SM00198">
    <property type="entry name" value="SCP"/>
    <property type="match status" value="1"/>
</dbReference>
<dbReference type="InterPro" id="IPR018244">
    <property type="entry name" value="Allrgn_V5/Tpx1_CS"/>
</dbReference>
<dbReference type="RefSeq" id="XP_017294216.1">
    <property type="nucleotide sequence ID" value="XM_017438727.1"/>
</dbReference>
<sequence length="260" mass="29425">MGRAAAALLWAWVSLLWGAETSEKQFIDECVREHNRARSAVSPEASDMLHMTWDEGLAITAGAWARHCDFQHNIYRKDVRRMHPTFPSVGENIWTGSPPSSFNITRAIKAWVDEKQHYDYGSNHCRHVCGHYTQVVWAKTYKVGCAVHVCPDGVKGFTPEEGAIFVCNYAPGGNVIGQQPYRRGSAACSGCGGVCKDRLCYDKERDSEKSYNWSPDWVPRTGHRDSDYWIILVVRSVGVILIFSAAYAVHYFYPDIFCYE</sequence>
<dbReference type="InterPro" id="IPR002413">
    <property type="entry name" value="V5_allergen-like"/>
</dbReference>
<evidence type="ECO:0000259" key="4">
    <source>
        <dbReference type="SMART" id="SM00198"/>
    </source>
</evidence>
<evidence type="ECO:0000313" key="6">
    <source>
        <dbReference type="Proteomes" id="UP000264800"/>
    </source>
</evidence>
<keyword evidence="2" id="KW-0812">Transmembrane</keyword>
<keyword evidence="3" id="KW-0732">Signal</keyword>
<dbReference type="Pfam" id="PF00188">
    <property type="entry name" value="CAP"/>
    <property type="match status" value="1"/>
</dbReference>
<dbReference type="GeneTree" id="ENSGT00940000160727"/>
<feature type="chain" id="PRO_5018786300" evidence="3">
    <location>
        <begin position="22"/>
        <end position="260"/>
    </location>
</feature>
<dbReference type="InterPro" id="IPR014044">
    <property type="entry name" value="CAP_dom"/>
</dbReference>
<accession>A0A3Q3AJJ1</accession>
<dbReference type="InterPro" id="IPR001283">
    <property type="entry name" value="CRISP-related"/>
</dbReference>
<dbReference type="OrthoDB" id="43654at2759"/>
<dbReference type="PROSITE" id="PS01009">
    <property type="entry name" value="CRISP_1"/>
    <property type="match status" value="1"/>
</dbReference>
<dbReference type="KEGG" id="kmr:108249371"/>
<dbReference type="OMA" id="NEIQYYD"/>
<comment type="similarity">
    <text evidence="1">Belongs to the CRISP family.</text>
</comment>
<dbReference type="PANTHER" id="PTHR10334">
    <property type="entry name" value="CYSTEINE-RICH SECRETORY PROTEIN-RELATED"/>
    <property type="match status" value="1"/>
</dbReference>
<proteinExistence type="inferred from homology"/>
<feature type="transmembrane region" description="Helical" evidence="2">
    <location>
        <begin position="228"/>
        <end position="253"/>
    </location>
</feature>
<keyword evidence="2" id="KW-1133">Transmembrane helix</keyword>
<name>A0A3Q3AJJ1_KRYMA</name>
<organism evidence="5 6">
    <name type="scientific">Kryptolebias marmoratus</name>
    <name type="common">Mangrove killifish</name>
    <name type="synonym">Rivulus marmoratus</name>
    <dbReference type="NCBI Taxonomy" id="37003"/>
    <lineage>
        <taxon>Eukaryota</taxon>
        <taxon>Metazoa</taxon>
        <taxon>Chordata</taxon>
        <taxon>Craniata</taxon>
        <taxon>Vertebrata</taxon>
        <taxon>Euteleostomi</taxon>
        <taxon>Actinopterygii</taxon>
        <taxon>Neopterygii</taxon>
        <taxon>Teleostei</taxon>
        <taxon>Neoteleostei</taxon>
        <taxon>Acanthomorphata</taxon>
        <taxon>Ovalentaria</taxon>
        <taxon>Atherinomorphae</taxon>
        <taxon>Cyprinodontiformes</taxon>
        <taxon>Rivulidae</taxon>
        <taxon>Kryptolebias</taxon>
    </lineage>
</organism>
<keyword evidence="6" id="KW-1185">Reference proteome</keyword>
<protein>
    <submittedName>
        <fullName evidence="5">GLIPR1-like protein 1</fullName>
    </submittedName>
</protein>
<dbReference type="PRINTS" id="PR00837">
    <property type="entry name" value="V5TPXLIKE"/>
</dbReference>
<dbReference type="CTD" id="108179203"/>
<dbReference type="GeneID" id="108249371"/>
<evidence type="ECO:0000256" key="2">
    <source>
        <dbReference type="SAM" id="Phobius"/>
    </source>
</evidence>
<dbReference type="GO" id="GO:0005576">
    <property type="term" value="C:extracellular region"/>
    <property type="evidence" value="ECO:0007669"/>
    <property type="project" value="InterPro"/>
</dbReference>
<keyword evidence="2" id="KW-0472">Membrane</keyword>
<dbReference type="PRINTS" id="PR00838">
    <property type="entry name" value="V5ALLERGEN"/>
</dbReference>
<feature type="domain" description="SCP" evidence="4">
    <location>
        <begin position="25"/>
        <end position="177"/>
    </location>
</feature>
<reference evidence="5" key="1">
    <citation type="submission" date="2025-08" db="UniProtKB">
        <authorList>
            <consortium name="Ensembl"/>
        </authorList>
    </citation>
    <scope>IDENTIFICATION</scope>
</reference>
<dbReference type="PROSITE" id="PS01010">
    <property type="entry name" value="CRISP_2"/>
    <property type="match status" value="1"/>
</dbReference>